<evidence type="ECO:0000256" key="2">
    <source>
        <dbReference type="ARBA" id="ARBA00022801"/>
    </source>
</evidence>
<dbReference type="GO" id="GO:0016791">
    <property type="term" value="F:phosphatase activity"/>
    <property type="evidence" value="ECO:0007669"/>
    <property type="project" value="TreeGrafter"/>
</dbReference>
<evidence type="ECO:0000256" key="1">
    <source>
        <dbReference type="ARBA" id="ARBA00022723"/>
    </source>
</evidence>
<evidence type="ECO:0000313" key="4">
    <source>
        <dbReference type="EMBL" id="QHQ63659.1"/>
    </source>
</evidence>
<dbReference type="InterPro" id="IPR023214">
    <property type="entry name" value="HAD_sf"/>
</dbReference>
<protein>
    <submittedName>
        <fullName evidence="4">HAD hydrolase-like protein</fullName>
    </submittedName>
</protein>
<proteinExistence type="predicted"/>
<dbReference type="Proteomes" id="UP000464314">
    <property type="component" value="Chromosome"/>
</dbReference>
<gene>
    <name evidence="4" type="ORF">Ana3638_06435</name>
</gene>
<sequence>MKELIIFIDSGDTLVDESTEVRDETGTVIHSELIEGAGETLVKLYDSGYTIALVADGTKASFDNIYRENGLDYCFSAKAISGELKHEKPSEVMFFHAMKSLGLKESDKERIVMIGNNIKRDILGANRIGITSILLSYSPRYVMQPETEEEIPDYVISSPLELFGLIEQLNLQVKNKKILKQH</sequence>
<keyword evidence="2 4" id="KW-0378">Hydrolase</keyword>
<dbReference type="InterPro" id="IPR041492">
    <property type="entry name" value="HAD_2"/>
</dbReference>
<name>A0A6P1TTX0_9FIRM</name>
<organism evidence="4 5">
    <name type="scientific">Anaerocolumna sedimenticola</name>
    <dbReference type="NCBI Taxonomy" id="2696063"/>
    <lineage>
        <taxon>Bacteria</taxon>
        <taxon>Bacillati</taxon>
        <taxon>Bacillota</taxon>
        <taxon>Clostridia</taxon>
        <taxon>Lachnospirales</taxon>
        <taxon>Lachnospiraceae</taxon>
        <taxon>Anaerocolumna</taxon>
    </lineage>
</organism>
<keyword evidence="3" id="KW-0460">Magnesium</keyword>
<dbReference type="EMBL" id="CP048000">
    <property type="protein sequence ID" value="QHQ63659.1"/>
    <property type="molecule type" value="Genomic_DNA"/>
</dbReference>
<dbReference type="GO" id="GO:0046872">
    <property type="term" value="F:metal ion binding"/>
    <property type="evidence" value="ECO:0007669"/>
    <property type="project" value="UniProtKB-KW"/>
</dbReference>
<evidence type="ECO:0000256" key="3">
    <source>
        <dbReference type="ARBA" id="ARBA00022842"/>
    </source>
</evidence>
<dbReference type="PANTHER" id="PTHR46470">
    <property type="entry name" value="N-ACYLNEURAMINATE-9-PHOSPHATASE"/>
    <property type="match status" value="1"/>
</dbReference>
<dbReference type="Gene3D" id="3.40.50.1000">
    <property type="entry name" value="HAD superfamily/HAD-like"/>
    <property type="match status" value="1"/>
</dbReference>
<keyword evidence="5" id="KW-1185">Reference proteome</keyword>
<dbReference type="SUPFAM" id="SSF56784">
    <property type="entry name" value="HAD-like"/>
    <property type="match status" value="1"/>
</dbReference>
<dbReference type="Pfam" id="PF13419">
    <property type="entry name" value="HAD_2"/>
    <property type="match status" value="1"/>
</dbReference>
<dbReference type="InterPro" id="IPR051400">
    <property type="entry name" value="HAD-like_hydrolase"/>
</dbReference>
<dbReference type="AlphaFoldDB" id="A0A6P1TTX0"/>
<keyword evidence="1" id="KW-0479">Metal-binding</keyword>
<dbReference type="KEGG" id="anr:Ana3638_06435"/>
<accession>A0A6P1TTX0</accession>
<reference evidence="4 5" key="1">
    <citation type="submission" date="2020-01" db="EMBL/GenBank/DDBJ databases">
        <title>Genome analysis of Anaerocolumna sp. CBA3638.</title>
        <authorList>
            <person name="Kim J."/>
            <person name="Roh S.W."/>
        </authorList>
    </citation>
    <scope>NUCLEOTIDE SEQUENCE [LARGE SCALE GENOMIC DNA]</scope>
    <source>
        <strain evidence="4 5">CBA3638</strain>
    </source>
</reference>
<dbReference type="PANTHER" id="PTHR46470:SF2">
    <property type="entry name" value="GLYCERALDEHYDE 3-PHOSPHATE PHOSPHATASE"/>
    <property type="match status" value="1"/>
</dbReference>
<dbReference type="InterPro" id="IPR036412">
    <property type="entry name" value="HAD-like_sf"/>
</dbReference>
<evidence type="ECO:0000313" key="5">
    <source>
        <dbReference type="Proteomes" id="UP000464314"/>
    </source>
</evidence>